<evidence type="ECO:0000313" key="1">
    <source>
        <dbReference type="Proteomes" id="UP000095286"/>
    </source>
</evidence>
<organism evidence="1 2">
    <name type="scientific">Rhabditophanes sp. KR3021</name>
    <dbReference type="NCBI Taxonomy" id="114890"/>
    <lineage>
        <taxon>Eukaryota</taxon>
        <taxon>Metazoa</taxon>
        <taxon>Ecdysozoa</taxon>
        <taxon>Nematoda</taxon>
        <taxon>Chromadorea</taxon>
        <taxon>Rhabditida</taxon>
        <taxon>Tylenchina</taxon>
        <taxon>Panagrolaimomorpha</taxon>
        <taxon>Strongyloidoidea</taxon>
        <taxon>Alloionematidae</taxon>
        <taxon>Rhabditophanes</taxon>
    </lineage>
</organism>
<dbReference type="WBParaSite" id="RSKR_0000447700.1">
    <property type="protein sequence ID" value="RSKR_0000447700.1"/>
    <property type="gene ID" value="RSKR_0000447700"/>
</dbReference>
<name>A0AC35TUJ9_9BILA</name>
<sequence length="368" mass="39888">MSLTTPVAAVVAKSYDTNADPIAKYCVAHTAKPTELEQKIAQDTLDNHEKRGMLGAPEVLQAGKNFIKLIKAKRCLDIGTFTGASAVAWATALPEDGKVVSFDISHEALDQIGRPNIENVPEIAKKIEFVKGPALNALDCLIANGESGTYDFAFVDADKYCVAHTAKPTELEQKIAQNTLDNHEKRGMLGAPEVLQAGKNFIKLIKAKRCFDIGTFTGASAVAWATALPEDGKVVSFDISHNALDQIGRPNIENVSEIAKKIEFVKGPALNALDCLIANGESGTYDFAFVDADKVNYSNYHERVMKLLRSSGVIIYDNALWDGLVIDASANDQDTTAIRAINENVFKDPNCSNMLFNVGDGIHIVFKN</sequence>
<protein>
    <submittedName>
        <fullName evidence="2">O-methyltransferase</fullName>
    </submittedName>
</protein>
<dbReference type="Proteomes" id="UP000095286">
    <property type="component" value="Unplaced"/>
</dbReference>
<proteinExistence type="predicted"/>
<reference evidence="2" key="1">
    <citation type="submission" date="2016-11" db="UniProtKB">
        <authorList>
            <consortium name="WormBaseParasite"/>
        </authorList>
    </citation>
    <scope>IDENTIFICATION</scope>
    <source>
        <strain evidence="2">KR3021</strain>
    </source>
</reference>
<accession>A0AC35TUJ9</accession>
<evidence type="ECO:0000313" key="2">
    <source>
        <dbReference type="WBParaSite" id="RSKR_0000447700.1"/>
    </source>
</evidence>